<dbReference type="OMA" id="CCHVWEY"/>
<reference evidence="2 3" key="1">
    <citation type="journal article" date="2013" name="BMC Genomics">
        <title>The genome and transcriptome of the pine saprophyte Ophiostoma piceae, and a comparison with the bark beetle-associated pine pathogen Grosmannia clavigera.</title>
        <authorList>
            <person name="Haridas S."/>
            <person name="Wang Y."/>
            <person name="Lim L."/>
            <person name="Massoumi Alamouti S."/>
            <person name="Jackman S."/>
            <person name="Docking R."/>
            <person name="Robertson G."/>
            <person name="Birol I."/>
            <person name="Bohlmann J."/>
            <person name="Breuil C."/>
        </authorList>
    </citation>
    <scope>NUCLEOTIDE SEQUENCE [LARGE SCALE GENOMIC DNA]</scope>
    <source>
        <strain evidence="2 3">UAMH 11346</strain>
    </source>
</reference>
<gene>
    <name evidence="2" type="ORF">F503_06822</name>
</gene>
<protein>
    <submittedName>
        <fullName evidence="2">Uncharacterized protein</fullName>
    </submittedName>
</protein>
<keyword evidence="3" id="KW-1185">Reference proteome</keyword>
<dbReference type="AlphaFoldDB" id="S3CAU0"/>
<dbReference type="eggNOG" id="ENOG502RP2N">
    <property type="taxonomic scope" value="Eukaryota"/>
</dbReference>
<feature type="compositionally biased region" description="Basic and acidic residues" evidence="1">
    <location>
        <begin position="1"/>
        <end position="14"/>
    </location>
</feature>
<feature type="region of interest" description="Disordered" evidence="1">
    <location>
        <begin position="1"/>
        <end position="34"/>
    </location>
</feature>
<organism evidence="2 3">
    <name type="scientific">Ophiostoma piceae (strain UAMH 11346)</name>
    <name type="common">Sap stain fungus</name>
    <dbReference type="NCBI Taxonomy" id="1262450"/>
    <lineage>
        <taxon>Eukaryota</taxon>
        <taxon>Fungi</taxon>
        <taxon>Dikarya</taxon>
        <taxon>Ascomycota</taxon>
        <taxon>Pezizomycotina</taxon>
        <taxon>Sordariomycetes</taxon>
        <taxon>Sordariomycetidae</taxon>
        <taxon>Ophiostomatales</taxon>
        <taxon>Ophiostomataceae</taxon>
        <taxon>Ophiostoma</taxon>
    </lineage>
</organism>
<evidence type="ECO:0000256" key="1">
    <source>
        <dbReference type="SAM" id="MobiDB-lite"/>
    </source>
</evidence>
<dbReference type="VEuPathDB" id="FungiDB:F503_06822"/>
<proteinExistence type="predicted"/>
<sequence>MDQTQHKHEDRQEDLPSYEAAPPPYADARAVSEQAGAAADHARAVGHDAADGLAKPGILVLDGQRIYAASDPTTALYELNRGITNLSYATRVIEFTRIEQRHGDVSADGVPTTRLRPRHIYNLYHSYRLISATPSNHAELFIRSMAAPSRRLGHLGLKKSRAVSGPTSHWTAIPINLKGGNGNIEQLGFVPGMTSLWEAHSKQGACKWTDMAGNDAAIEYDTDRVQLPQLLVTASLQREHLDALVALWCCRIWDLTLRGQPLHTVQTRSFVSSIGNWKFQ</sequence>
<dbReference type="EMBL" id="KE148147">
    <property type="protein sequence ID" value="EPE09046.1"/>
    <property type="molecule type" value="Genomic_DNA"/>
</dbReference>
<evidence type="ECO:0000313" key="3">
    <source>
        <dbReference type="Proteomes" id="UP000016923"/>
    </source>
</evidence>
<evidence type="ECO:0000313" key="2">
    <source>
        <dbReference type="EMBL" id="EPE09046.1"/>
    </source>
</evidence>
<dbReference type="OrthoDB" id="5207784at2759"/>
<accession>S3CAU0</accession>
<dbReference type="HOGENOM" id="CLU_069188_1_0_1"/>
<name>S3CAU0_OPHP1</name>
<dbReference type="Proteomes" id="UP000016923">
    <property type="component" value="Unassembled WGS sequence"/>
</dbReference>